<dbReference type="KEGG" id="mlz:F6J85_01870"/>
<gene>
    <name evidence="4" type="ORF">F6J85_01870</name>
</gene>
<accession>A0A5J6L0G6</accession>
<dbReference type="SUPFAM" id="SSF56112">
    <property type="entry name" value="Protein kinase-like (PK-like)"/>
    <property type="match status" value="1"/>
</dbReference>
<dbReference type="AlphaFoldDB" id="A0A5J6L0G6"/>
<feature type="transmembrane region" description="Helical" evidence="2">
    <location>
        <begin position="38"/>
        <end position="58"/>
    </location>
</feature>
<dbReference type="EMBL" id="CP044232">
    <property type="protein sequence ID" value="QEW01965.1"/>
    <property type="molecule type" value="Genomic_DNA"/>
</dbReference>
<dbReference type="Proteomes" id="UP000325516">
    <property type="component" value="Chromosome"/>
</dbReference>
<protein>
    <submittedName>
        <fullName evidence="4">AarF/ABC1/UbiB kinase family protein</fullName>
    </submittedName>
</protein>
<dbReference type="PANTHER" id="PTHR10566:SF113">
    <property type="entry name" value="PROTEIN ACTIVITY OF BC1 COMPLEX KINASE 7, CHLOROPLASTIC"/>
    <property type="match status" value="1"/>
</dbReference>
<organism evidence="4 5">
    <name type="scientific">Microbacterium lushaniae</name>
    <dbReference type="NCBI Taxonomy" id="2614639"/>
    <lineage>
        <taxon>Bacteria</taxon>
        <taxon>Bacillati</taxon>
        <taxon>Actinomycetota</taxon>
        <taxon>Actinomycetes</taxon>
        <taxon>Micrococcales</taxon>
        <taxon>Microbacteriaceae</taxon>
        <taxon>Microbacterium</taxon>
    </lineage>
</organism>
<dbReference type="PROSITE" id="PS50011">
    <property type="entry name" value="PROTEIN_KINASE_DOM"/>
    <property type="match status" value="1"/>
</dbReference>
<dbReference type="InterPro" id="IPR000719">
    <property type="entry name" value="Prot_kinase_dom"/>
</dbReference>
<dbReference type="RefSeq" id="WP_150923608.1">
    <property type="nucleotide sequence ID" value="NZ_CP044232.1"/>
</dbReference>
<feature type="transmembrane region" description="Helical" evidence="2">
    <location>
        <begin position="78"/>
        <end position="99"/>
    </location>
</feature>
<keyword evidence="2" id="KW-1133">Transmembrane helix</keyword>
<dbReference type="Gene3D" id="1.10.510.10">
    <property type="entry name" value="Transferase(Phosphotransferase) domain 1"/>
    <property type="match status" value="1"/>
</dbReference>
<dbReference type="CDD" id="cd05121">
    <property type="entry name" value="ABC1_ADCK3-like"/>
    <property type="match status" value="1"/>
</dbReference>
<feature type="transmembrane region" description="Helical" evidence="2">
    <location>
        <begin position="6"/>
        <end position="26"/>
    </location>
</feature>
<keyword evidence="4" id="KW-0808">Transferase</keyword>
<keyword evidence="5" id="KW-1185">Reference proteome</keyword>
<dbReference type="InterPro" id="IPR050154">
    <property type="entry name" value="UbiB_kinase"/>
</dbReference>
<dbReference type="Pfam" id="PF03109">
    <property type="entry name" value="ABC1"/>
    <property type="match status" value="1"/>
</dbReference>
<dbReference type="InterPro" id="IPR004147">
    <property type="entry name" value="ABC1_dom"/>
</dbReference>
<evidence type="ECO:0000256" key="2">
    <source>
        <dbReference type="SAM" id="Phobius"/>
    </source>
</evidence>
<evidence type="ECO:0000259" key="3">
    <source>
        <dbReference type="PROSITE" id="PS50011"/>
    </source>
</evidence>
<dbReference type="InterPro" id="IPR011009">
    <property type="entry name" value="Kinase-like_dom_sf"/>
</dbReference>
<keyword evidence="2" id="KW-0812">Transmembrane</keyword>
<sequence length="654" mass="68523">MATWLLAALLTCAFIVGLSLLVRWILGVPVRFLRSVGAGIAASFVVLPLVFVTVGAVGGVDLPALADGDLAIGETATVLLALVWVLCLSAALLVSAELLRPSASTPGLIAVARSARDRARRAARYVEVTRIALRHGLGPLLQGRPAGAGELAPALVAALTEAGVVFVKFGQALAARRDLVPASLADGLTSLQAQVLPEPWPVMERTLADELRRPIPDVFAHVEPVPVAAASVGQVHAATLVTGEHVVVKIQRPDTARQVDIDVDIALRLCARIERRSGLARQAGLLRIAQDLTALLRQELDFTVEAANLQLLTAAGEDAATAPVLPRLYPQASGRRVLTVERLSGAPLAARPPALAALAPEARRRAAVGIVDGVVTQLLVRGILHADLHAGNIMLRDDGTVGLIDFGSVVVLDREQRDLLTALFAAFRAEDAASAVAIVRHLSPAADRAADWELRRDIGRLFTIGAVSTDTHVLIDGLLRILRRHGVALPGNLAAAMRSLATLQDAVEVLDPTSDFASLFLERAHVLTTAQRSAERLRLEAASRGLAMMQMLRRAPDRLDLLLDARVRGATDGGRREAALRRSWLARAGAAIGGAALTGGVALAALLLLLSGGGPVLPPGVPLLPLIGAALCPIALVVGLRTSLAVRNLGAEPA</sequence>
<dbReference type="GO" id="GO:0004672">
    <property type="term" value="F:protein kinase activity"/>
    <property type="evidence" value="ECO:0007669"/>
    <property type="project" value="InterPro"/>
</dbReference>
<proteinExistence type="inferred from homology"/>
<feature type="transmembrane region" description="Helical" evidence="2">
    <location>
        <begin position="622"/>
        <end position="640"/>
    </location>
</feature>
<keyword evidence="2" id="KW-0472">Membrane</keyword>
<comment type="similarity">
    <text evidence="1">Belongs to the protein kinase superfamily. ADCK protein kinase family.</text>
</comment>
<name>A0A5J6L0G6_9MICO</name>
<evidence type="ECO:0000313" key="4">
    <source>
        <dbReference type="EMBL" id="QEW01965.1"/>
    </source>
</evidence>
<reference evidence="5" key="1">
    <citation type="submission" date="2019-09" db="EMBL/GenBank/DDBJ databases">
        <title>Mumia zhuanghuii sp. nov. isolated from the intestinal contents of plateau pika (Ochotona curzoniae) in the Qinghai-Tibet plateau of China.</title>
        <authorList>
            <person name="Tian Z."/>
        </authorList>
    </citation>
    <scope>NUCLEOTIDE SEQUENCE [LARGE SCALE GENOMIC DNA]</scope>
    <source>
        <strain evidence="5">L-031</strain>
    </source>
</reference>
<evidence type="ECO:0000256" key="1">
    <source>
        <dbReference type="ARBA" id="ARBA00009670"/>
    </source>
</evidence>
<evidence type="ECO:0000313" key="5">
    <source>
        <dbReference type="Proteomes" id="UP000325516"/>
    </source>
</evidence>
<feature type="domain" description="Protein kinase" evidence="3">
    <location>
        <begin position="221"/>
        <end position="552"/>
    </location>
</feature>
<feature type="transmembrane region" description="Helical" evidence="2">
    <location>
        <begin position="584"/>
        <end position="610"/>
    </location>
</feature>
<keyword evidence="4" id="KW-0418">Kinase</keyword>
<dbReference type="PANTHER" id="PTHR10566">
    <property type="entry name" value="CHAPERONE-ACTIVITY OF BC1 COMPLEX CABC1 -RELATED"/>
    <property type="match status" value="1"/>
</dbReference>
<dbReference type="GO" id="GO:0005524">
    <property type="term" value="F:ATP binding"/>
    <property type="evidence" value="ECO:0007669"/>
    <property type="project" value="InterPro"/>
</dbReference>